<dbReference type="GO" id="GO:0005730">
    <property type="term" value="C:nucleolus"/>
    <property type="evidence" value="ECO:0007669"/>
    <property type="project" value="TreeGrafter"/>
</dbReference>
<dbReference type="PANTHER" id="PTHR12928">
    <property type="entry name" value="FRG1 PROTEIN"/>
    <property type="match status" value="1"/>
</dbReference>
<keyword evidence="3" id="KW-1185">Reference proteome</keyword>
<protein>
    <submittedName>
        <fullName evidence="2">Uncharacterized protein</fullName>
    </submittedName>
</protein>
<dbReference type="EMBL" id="KV454539">
    <property type="protein sequence ID" value="ODV68343.1"/>
    <property type="molecule type" value="Genomic_DNA"/>
</dbReference>
<accession>A0A1E4RM49</accession>
<evidence type="ECO:0000313" key="2">
    <source>
        <dbReference type="EMBL" id="ODV68343.1"/>
    </source>
</evidence>
<dbReference type="GeneID" id="30997470"/>
<dbReference type="GO" id="GO:0071013">
    <property type="term" value="C:catalytic step 2 spliceosome"/>
    <property type="evidence" value="ECO:0007669"/>
    <property type="project" value="TreeGrafter"/>
</dbReference>
<dbReference type="PANTHER" id="PTHR12928:SF0">
    <property type="entry name" value="FSHD REGION GENE 1"/>
    <property type="match status" value="1"/>
</dbReference>
<dbReference type="RefSeq" id="XP_020077410.1">
    <property type="nucleotide sequence ID" value="XM_020222921.1"/>
</dbReference>
<dbReference type="GO" id="GO:0051015">
    <property type="term" value="F:actin filament binding"/>
    <property type="evidence" value="ECO:0007669"/>
    <property type="project" value="TreeGrafter"/>
</dbReference>
<proteinExistence type="predicted"/>
<reference evidence="3" key="1">
    <citation type="submission" date="2016-05" db="EMBL/GenBank/DDBJ databases">
        <title>Comparative genomics of biotechnologically important yeasts.</title>
        <authorList>
            <consortium name="DOE Joint Genome Institute"/>
            <person name="Riley R."/>
            <person name="Haridas S."/>
            <person name="Wolfe K.H."/>
            <person name="Lopes M.R."/>
            <person name="Hittinger C.T."/>
            <person name="Goker M."/>
            <person name="Salamov A."/>
            <person name="Wisecaver J."/>
            <person name="Long T.M."/>
            <person name="Aerts A.L."/>
            <person name="Barry K."/>
            <person name="Choi C."/>
            <person name="Clum A."/>
            <person name="Coughlan A.Y."/>
            <person name="Deshpande S."/>
            <person name="Douglass A.P."/>
            <person name="Hanson S.J."/>
            <person name="Klenk H.-P."/>
            <person name="Labutti K."/>
            <person name="Lapidus A."/>
            <person name="Lindquist E."/>
            <person name="Lipzen A."/>
            <person name="Meier-Kolthoff J.P."/>
            <person name="Ohm R.A."/>
            <person name="Otillar R.P."/>
            <person name="Pangilinan J."/>
            <person name="Peng Y."/>
            <person name="Rokas A."/>
            <person name="Rosa C.A."/>
            <person name="Scheuner C."/>
            <person name="Sibirny A.A."/>
            <person name="Slot J.C."/>
            <person name="Stielow J.B."/>
            <person name="Sun H."/>
            <person name="Kurtzman C.P."/>
            <person name="Blackwell M."/>
            <person name="Grigoriev I.V."/>
            <person name="Jeffries T.W."/>
        </authorList>
    </citation>
    <scope>NUCLEOTIDE SEQUENCE [LARGE SCALE GENOMIC DNA]</scope>
    <source>
        <strain evidence="3">NRRL Y-1933</strain>
    </source>
</reference>
<organism evidence="2 3">
    <name type="scientific">Hyphopichia burtonii NRRL Y-1933</name>
    <dbReference type="NCBI Taxonomy" id="984485"/>
    <lineage>
        <taxon>Eukaryota</taxon>
        <taxon>Fungi</taxon>
        <taxon>Dikarya</taxon>
        <taxon>Ascomycota</taxon>
        <taxon>Saccharomycotina</taxon>
        <taxon>Pichiomycetes</taxon>
        <taxon>Debaryomycetaceae</taxon>
        <taxon>Hyphopichia</taxon>
    </lineage>
</organism>
<dbReference type="AlphaFoldDB" id="A0A1E4RM49"/>
<gene>
    <name evidence="2" type="ORF">HYPBUDRAFT_186902</name>
</gene>
<dbReference type="Gene3D" id="2.80.10.50">
    <property type="match status" value="1"/>
</dbReference>
<evidence type="ECO:0000313" key="3">
    <source>
        <dbReference type="Proteomes" id="UP000095085"/>
    </source>
</evidence>
<dbReference type="InterPro" id="IPR010414">
    <property type="entry name" value="FRG1"/>
</dbReference>
<feature type="region of interest" description="Disordered" evidence="1">
    <location>
        <begin position="1"/>
        <end position="21"/>
    </location>
</feature>
<dbReference type="Proteomes" id="UP000095085">
    <property type="component" value="Unassembled WGS sequence"/>
</dbReference>
<name>A0A1E4RM49_9ASCO</name>
<sequence>MGKLTFKGDKKKKTKKVDNTTVSRQDPILPEKASAAIEGWSSATVCGDLKGPCIFLHGQSPPLALQHDSMTDSFLGLDNTDILSSKDCINFFESDLLEYLEIDRVEPNSTSQVFSIIPINDSNKSLLSASATEKFAFKHRDSYLSYNSNGTLELVPAISKNEIFTLEPHQIPNGVFWYIIASNGHKLTYTNSTYSFHHEEGTAFVIRVHINNTIKGSQLILESSQPTDSNTDVKKAIRTLYKETNGKIIINNDLVNRLKTASQRRELNEAIINEKSKYLSKW</sequence>
<dbReference type="OrthoDB" id="5539371at2759"/>
<evidence type="ECO:0000256" key="1">
    <source>
        <dbReference type="SAM" id="MobiDB-lite"/>
    </source>
</evidence>
<dbReference type="STRING" id="984485.A0A1E4RM49"/>